<dbReference type="GO" id="GO:0006979">
    <property type="term" value="P:response to oxidative stress"/>
    <property type="evidence" value="ECO:0007669"/>
    <property type="project" value="InterPro"/>
</dbReference>
<dbReference type="InterPro" id="IPR015946">
    <property type="entry name" value="KH_dom-like_a/b"/>
</dbReference>
<dbReference type="AlphaFoldDB" id="A0AAU8DPA3"/>
<dbReference type="Pfam" id="PF02566">
    <property type="entry name" value="OsmC"/>
    <property type="match status" value="1"/>
</dbReference>
<evidence type="ECO:0000313" key="1">
    <source>
        <dbReference type="EMBL" id="XCG63811.1"/>
    </source>
</evidence>
<dbReference type="PANTHER" id="PTHR42830:SF1">
    <property type="entry name" value="OSMOTICALLY INDUCIBLE FAMILY PROTEIN"/>
    <property type="match status" value="1"/>
</dbReference>
<dbReference type="InterPro" id="IPR019904">
    <property type="entry name" value="Peroxiredoxin_OsmC"/>
</dbReference>
<dbReference type="SUPFAM" id="SSF82784">
    <property type="entry name" value="OsmC-like"/>
    <property type="match status" value="1"/>
</dbReference>
<name>A0AAU8DPA3_9ACTN</name>
<proteinExistence type="predicted"/>
<dbReference type="GO" id="GO:0004601">
    <property type="term" value="F:peroxidase activity"/>
    <property type="evidence" value="ECO:0007669"/>
    <property type="project" value="InterPro"/>
</dbReference>
<dbReference type="NCBIfam" id="TIGR03562">
    <property type="entry name" value="osmo_induc_OsmC"/>
    <property type="match status" value="1"/>
</dbReference>
<dbReference type="Gene3D" id="3.30.300.20">
    <property type="match status" value="1"/>
</dbReference>
<dbReference type="InterPro" id="IPR003718">
    <property type="entry name" value="OsmC/Ohr_fam"/>
</dbReference>
<reference evidence="1" key="1">
    <citation type="submission" date="2024-05" db="EMBL/GenBank/DDBJ databases">
        <authorList>
            <person name="Cai S.Y."/>
            <person name="Jin L.M."/>
            <person name="Li H.R."/>
        </authorList>
    </citation>
    <scope>NUCLEOTIDE SEQUENCE</scope>
    <source>
        <strain evidence="1">A5-74</strain>
    </source>
</reference>
<dbReference type="InterPro" id="IPR052707">
    <property type="entry name" value="OsmC_Ohr_Peroxiredoxin"/>
</dbReference>
<dbReference type="EMBL" id="CP159218">
    <property type="protein sequence ID" value="XCG63811.1"/>
    <property type="molecule type" value="Genomic_DNA"/>
</dbReference>
<organism evidence="1">
    <name type="scientific">Nakamurella sp. A5-74</name>
    <dbReference type="NCBI Taxonomy" id="3158264"/>
    <lineage>
        <taxon>Bacteria</taxon>
        <taxon>Bacillati</taxon>
        <taxon>Actinomycetota</taxon>
        <taxon>Actinomycetes</taxon>
        <taxon>Nakamurellales</taxon>
        <taxon>Nakamurellaceae</taxon>
        <taxon>Nakamurella</taxon>
    </lineage>
</organism>
<dbReference type="RefSeq" id="WP_353649426.1">
    <property type="nucleotide sequence ID" value="NZ_CP159218.1"/>
</dbReference>
<accession>A0AAU8DPA3</accession>
<dbReference type="InterPro" id="IPR036102">
    <property type="entry name" value="OsmC/Ohrsf"/>
</dbReference>
<sequence>MKILRHAFASWSGPVEKGSGLMRLGRAGAELPFSLKSRVEDTAATNPEELLGAAHAGCFSMALSSLLDEAGHQNHLVSTDATVTMEEVGGSFSISRVALRTRGEVEGLTVDEFTAFAEQAKVTCPVSKLFAAAEITMTAALEHPSS</sequence>
<protein>
    <submittedName>
        <fullName evidence="1">OsmC family peroxiredoxin</fullName>
    </submittedName>
</protein>
<dbReference type="PANTHER" id="PTHR42830">
    <property type="entry name" value="OSMOTICALLY INDUCIBLE FAMILY PROTEIN"/>
    <property type="match status" value="1"/>
</dbReference>
<gene>
    <name evidence="1" type="ORF">ABLG96_00180</name>
</gene>